<dbReference type="eggNOG" id="ENOG50333MW">
    <property type="taxonomic scope" value="Bacteria"/>
</dbReference>
<keyword evidence="2" id="KW-0472">Membrane</keyword>
<feature type="transmembrane region" description="Helical" evidence="2">
    <location>
        <begin position="189"/>
        <end position="208"/>
    </location>
</feature>
<reference evidence="3 4" key="1">
    <citation type="journal article" date="2014" name="Appl. Environ. Microbiol.">
        <title>Genomic encyclopedia of type strains of the genus Bifidobacterium.</title>
        <authorList>
            <person name="Milani C."/>
            <person name="Lugli G.A."/>
            <person name="Duranti S."/>
            <person name="Turroni F."/>
            <person name="Bottacini F."/>
            <person name="Mangifesta M."/>
            <person name="Sanchez B."/>
            <person name="Viappiani A."/>
            <person name="Mancabelli L."/>
            <person name="Taminiau B."/>
            <person name="Delcenserie V."/>
            <person name="Barrangou R."/>
            <person name="Margolles A."/>
            <person name="van Sinderen D."/>
            <person name="Ventura M."/>
        </authorList>
    </citation>
    <scope>NUCLEOTIDE SEQUENCE [LARGE SCALE GENOMIC DNA]</scope>
    <source>
        <strain evidence="3 4">DSM 19703</strain>
    </source>
</reference>
<evidence type="ECO:0008006" key="5">
    <source>
        <dbReference type="Google" id="ProtNLM"/>
    </source>
</evidence>
<protein>
    <recommendedName>
        <fullName evidence="5">Alcohol dehydrogenase, class IV</fullName>
    </recommendedName>
</protein>
<feature type="transmembrane region" description="Helical" evidence="2">
    <location>
        <begin position="99"/>
        <end position="118"/>
    </location>
</feature>
<keyword evidence="4" id="KW-1185">Reference proteome</keyword>
<gene>
    <name evidence="3" type="ORF">BBOMB_0765</name>
</gene>
<accession>A0A080N2Y4</accession>
<name>A0A080N2Y4_9BIFI</name>
<feature type="transmembrane region" description="Helical" evidence="2">
    <location>
        <begin position="124"/>
        <end position="142"/>
    </location>
</feature>
<comment type="caution">
    <text evidence="3">The sequence shown here is derived from an EMBL/GenBank/DDBJ whole genome shotgun (WGS) entry which is preliminary data.</text>
</comment>
<feature type="transmembrane region" description="Helical" evidence="2">
    <location>
        <begin position="149"/>
        <end position="169"/>
    </location>
</feature>
<evidence type="ECO:0000313" key="4">
    <source>
        <dbReference type="Proteomes" id="UP000028730"/>
    </source>
</evidence>
<sequence>MNDLGSTKDSAVDGQDDGQESGTGMDMDRSSSVFSADVFHDGGLSDDSVADGRSSDDGVVRGAAARGVVRGADSLLDVLKETFGRTLPWSYRQSYPVRLLIAAAAGVLVGFIGTLAYRCGVPRSVPYGLVLAFVMVILSAFGARARSGVIGLAVHLITSSLVVSLLSSGVNGNVLVPGFTVEMPFLTEYAGYIWFLGMIVVQVAMVFLPARWFGARNDGVYGKKTSEVAEGDAHDGKSPDSWRYSELRECADPAAGASSFGAVRAQGGPSCRAVGGSMARPSSSAAADRRDR</sequence>
<keyword evidence="2" id="KW-0812">Transmembrane</keyword>
<evidence type="ECO:0000256" key="2">
    <source>
        <dbReference type="SAM" id="Phobius"/>
    </source>
</evidence>
<dbReference type="EMBL" id="ATLK01000001">
    <property type="protein sequence ID" value="KFF31412.1"/>
    <property type="molecule type" value="Genomic_DNA"/>
</dbReference>
<feature type="region of interest" description="Disordered" evidence="1">
    <location>
        <begin position="1"/>
        <end position="28"/>
    </location>
</feature>
<keyword evidence="2" id="KW-1133">Transmembrane helix</keyword>
<evidence type="ECO:0000313" key="3">
    <source>
        <dbReference type="EMBL" id="KFF31412.1"/>
    </source>
</evidence>
<evidence type="ECO:0000256" key="1">
    <source>
        <dbReference type="SAM" id="MobiDB-lite"/>
    </source>
</evidence>
<dbReference type="RefSeq" id="WP_238549878.1">
    <property type="nucleotide sequence ID" value="NZ_ATLK01000001.1"/>
</dbReference>
<dbReference type="STRING" id="1341695.BBOMB_0765"/>
<dbReference type="AlphaFoldDB" id="A0A080N2Y4"/>
<feature type="compositionally biased region" description="Low complexity" evidence="1">
    <location>
        <begin position="277"/>
        <end position="286"/>
    </location>
</feature>
<proteinExistence type="predicted"/>
<dbReference type="Proteomes" id="UP000028730">
    <property type="component" value="Unassembled WGS sequence"/>
</dbReference>
<feature type="region of interest" description="Disordered" evidence="1">
    <location>
        <begin position="260"/>
        <end position="292"/>
    </location>
</feature>
<organism evidence="3 4">
    <name type="scientific">Bifidobacterium bombi DSM 19703</name>
    <dbReference type="NCBI Taxonomy" id="1341695"/>
    <lineage>
        <taxon>Bacteria</taxon>
        <taxon>Bacillati</taxon>
        <taxon>Actinomycetota</taxon>
        <taxon>Actinomycetes</taxon>
        <taxon>Bifidobacteriales</taxon>
        <taxon>Bifidobacteriaceae</taxon>
        <taxon>Bifidobacterium</taxon>
    </lineage>
</organism>